<dbReference type="AlphaFoldDB" id="A0A0H3FPF1"/>
<dbReference type="GO" id="GO:0030288">
    <property type="term" value="C:outer membrane-bounded periplasmic space"/>
    <property type="evidence" value="ECO:0007669"/>
    <property type="project" value="InterPro"/>
</dbReference>
<reference evidence="11 12" key="1">
    <citation type="journal article" date="2012" name="J. Bacteriol.">
        <title>Complete genome sequence of Enterobacter aerogenes KCTC 2190.</title>
        <authorList>
            <person name="Shin S.H."/>
            <person name="Kim S."/>
            <person name="Kim J.Y."/>
            <person name="Lee S."/>
            <person name="Um Y."/>
            <person name="Oh M.K."/>
            <person name="Kim Y.R."/>
            <person name="Lee J."/>
            <person name="Yang K.S."/>
        </authorList>
    </citation>
    <scope>NUCLEOTIDE SEQUENCE [LARGE SCALE GENOMIC DNA]</scope>
    <source>
        <strain evidence="11 12">KCTC 2190</strain>
    </source>
</reference>
<dbReference type="SUPFAM" id="SSF49354">
    <property type="entry name" value="PapD-like"/>
    <property type="match status" value="1"/>
</dbReference>
<dbReference type="PANTHER" id="PTHR30251:SF2">
    <property type="entry name" value="FIMBRIAL CHAPERONE YADV-RELATED"/>
    <property type="match status" value="1"/>
</dbReference>
<protein>
    <submittedName>
        <fullName evidence="11">Pili assembly chaperone</fullName>
    </submittedName>
</protein>
<gene>
    <name evidence="11" type="ordered locus">EAE_12105</name>
</gene>
<proteinExistence type="inferred from homology"/>
<dbReference type="PANTHER" id="PTHR30251">
    <property type="entry name" value="PILUS ASSEMBLY CHAPERONE"/>
    <property type="match status" value="1"/>
</dbReference>
<dbReference type="PROSITE" id="PS00635">
    <property type="entry name" value="PILI_CHAPERONE"/>
    <property type="match status" value="1"/>
</dbReference>
<dbReference type="PRINTS" id="PR00969">
    <property type="entry name" value="CHAPERONPILI"/>
</dbReference>
<accession>A0A0H3FPF1</accession>
<dbReference type="HOGENOM" id="CLU_070768_2_2_6"/>
<dbReference type="EMBL" id="CP002824">
    <property type="protein sequence ID" value="AEG97335.1"/>
    <property type="molecule type" value="Genomic_DNA"/>
</dbReference>
<dbReference type="InterPro" id="IPR008962">
    <property type="entry name" value="PapD-like_sf"/>
</dbReference>
<comment type="similarity">
    <text evidence="2 8">Belongs to the periplasmic pilus chaperone family.</text>
</comment>
<evidence type="ECO:0000256" key="8">
    <source>
        <dbReference type="RuleBase" id="RU003918"/>
    </source>
</evidence>
<sequence length="249" mass="27887">MFLAMDGRYHYLEREMKKLLTALLLFVSLDTFAGIQVDQTRVIYNGGEKSAALSIHNDTDETWMVQTWLDTGDATATPTNLPMQAIPPILKLAGNKDAILRFVYSGSGLPTDRETVYWINVQEIPPSAKQENVLQIAIRTRVKLFYRPTTLKTTLQKEAQALTWRKQGNDLVVTNKGPLHVTFGVLTLKSGAKTWKVNADMVKPMDSLNIKLPAGAAAADQMSFTFINDFGGHTEIKDIRIQLREQYNG</sequence>
<dbReference type="OrthoDB" id="9131059at2"/>
<dbReference type="InterPro" id="IPR018046">
    <property type="entry name" value="Pili_assmbl_chaperone_CS"/>
</dbReference>
<evidence type="ECO:0000313" key="12">
    <source>
        <dbReference type="Proteomes" id="UP000008881"/>
    </source>
</evidence>
<dbReference type="InterPro" id="IPR050643">
    <property type="entry name" value="Periplasmic_pilus_chap"/>
</dbReference>
<evidence type="ECO:0000259" key="10">
    <source>
        <dbReference type="Pfam" id="PF02753"/>
    </source>
</evidence>
<evidence type="ECO:0000256" key="3">
    <source>
        <dbReference type="ARBA" id="ARBA00022558"/>
    </source>
</evidence>
<dbReference type="Pfam" id="PF02753">
    <property type="entry name" value="PapD_C"/>
    <property type="match status" value="1"/>
</dbReference>
<keyword evidence="4" id="KW-0732">Signal</keyword>
<feature type="domain" description="Pili assembly chaperone C-terminal" evidence="10">
    <location>
        <begin position="173"/>
        <end position="234"/>
    </location>
</feature>
<evidence type="ECO:0000256" key="7">
    <source>
        <dbReference type="ARBA" id="ARBA00023319"/>
    </source>
</evidence>
<organism evidence="11 12">
    <name type="scientific">Klebsiella aerogenes (strain ATCC 13048 / DSM 30053 / CCUG 1429 / JCM 1235 / KCTC 2190 / NBRC 13534 / NCIMB 10102 / NCTC 10006 / CDC 819-56)</name>
    <name type="common">Enterobacter aerogenes</name>
    <dbReference type="NCBI Taxonomy" id="1028307"/>
    <lineage>
        <taxon>Bacteria</taxon>
        <taxon>Pseudomonadati</taxon>
        <taxon>Pseudomonadota</taxon>
        <taxon>Gammaproteobacteria</taxon>
        <taxon>Enterobacterales</taxon>
        <taxon>Enterobacteriaceae</taxon>
        <taxon>Klebsiella/Raoultella group</taxon>
        <taxon>Klebsiella</taxon>
    </lineage>
</organism>
<keyword evidence="3" id="KW-1029">Fimbrium biogenesis</keyword>
<evidence type="ECO:0000256" key="4">
    <source>
        <dbReference type="ARBA" id="ARBA00022729"/>
    </source>
</evidence>
<evidence type="ECO:0000259" key="9">
    <source>
        <dbReference type="Pfam" id="PF00345"/>
    </source>
</evidence>
<evidence type="ECO:0000313" key="11">
    <source>
        <dbReference type="EMBL" id="AEG97335.1"/>
    </source>
</evidence>
<dbReference type="GO" id="GO:0071555">
    <property type="term" value="P:cell wall organization"/>
    <property type="evidence" value="ECO:0007669"/>
    <property type="project" value="InterPro"/>
</dbReference>
<dbReference type="InterPro" id="IPR016147">
    <property type="entry name" value="Pili_assmbl_chaperone_N"/>
</dbReference>
<dbReference type="Proteomes" id="UP000008881">
    <property type="component" value="Chromosome"/>
</dbReference>
<evidence type="ECO:0000256" key="6">
    <source>
        <dbReference type="ARBA" id="ARBA00023186"/>
    </source>
</evidence>
<dbReference type="eggNOG" id="COG3121">
    <property type="taxonomic scope" value="Bacteria"/>
</dbReference>
<keyword evidence="5" id="KW-0574">Periplasm</keyword>
<evidence type="ECO:0000256" key="5">
    <source>
        <dbReference type="ARBA" id="ARBA00022764"/>
    </source>
</evidence>
<dbReference type="SUPFAM" id="SSF49584">
    <property type="entry name" value="Periplasmic chaperone C-domain"/>
    <property type="match status" value="1"/>
</dbReference>
<dbReference type="InterPro" id="IPR013783">
    <property type="entry name" value="Ig-like_fold"/>
</dbReference>
<comment type="subcellular location">
    <subcellularLocation>
        <location evidence="1 8">Periplasm</location>
    </subcellularLocation>
</comment>
<evidence type="ECO:0000256" key="1">
    <source>
        <dbReference type="ARBA" id="ARBA00004418"/>
    </source>
</evidence>
<evidence type="ECO:0000256" key="2">
    <source>
        <dbReference type="ARBA" id="ARBA00007399"/>
    </source>
</evidence>
<name>A0A0H3FPF1_KLEAK</name>
<feature type="domain" description="Pili assembly chaperone N-terminal" evidence="9">
    <location>
        <begin position="34"/>
        <end position="151"/>
    </location>
</feature>
<dbReference type="Gene3D" id="2.60.40.10">
    <property type="entry name" value="Immunoglobulins"/>
    <property type="match status" value="2"/>
</dbReference>
<keyword evidence="12" id="KW-1185">Reference proteome</keyword>
<dbReference type="KEGG" id="eae:EAE_12105"/>
<keyword evidence="6 8" id="KW-0143">Chaperone</keyword>
<dbReference type="PATRIC" id="fig|1028307.3.peg.2417"/>
<dbReference type="InterPro" id="IPR001829">
    <property type="entry name" value="Pili_assmbl_chaperone_bac"/>
</dbReference>
<dbReference type="InterPro" id="IPR036316">
    <property type="entry name" value="Pili_assmbl_chap_C_dom_sf"/>
</dbReference>
<dbReference type="InterPro" id="IPR016148">
    <property type="entry name" value="Pili_assmbl_chaperone_C"/>
</dbReference>
<dbReference type="Pfam" id="PF00345">
    <property type="entry name" value="PapD_N"/>
    <property type="match status" value="1"/>
</dbReference>
<keyword evidence="7" id="KW-0393">Immunoglobulin domain</keyword>